<name>A0A1H3A5Q2_ACIFE</name>
<evidence type="ECO:0000313" key="7">
    <source>
        <dbReference type="EMBL" id="SDX24588.1"/>
    </source>
</evidence>
<dbReference type="Gene3D" id="3.40.50.720">
    <property type="entry name" value="NAD(P)-binding Rossmann-like Domain"/>
    <property type="match status" value="1"/>
</dbReference>
<protein>
    <recommendedName>
        <fullName evidence="2">precorrin-2 dehydrogenase</fullName>
        <ecNumber evidence="2">1.3.1.76</ecNumber>
    </recommendedName>
</protein>
<evidence type="ECO:0000256" key="4">
    <source>
        <dbReference type="ARBA" id="ARBA00023027"/>
    </source>
</evidence>
<sequence>MSYFPLMIQLDQAPVLLVGGGRTAFHKARILVDFGACVRVVAPEVLPELEQLPVQVERRPFSGADLEQSDWTLVVAATDCRTVNGQVSRLCRQRRIPVNVVDDPELCSFYFPALLREGEVVCAVSSGGRSPLVTQYVKKKIRQVLPAGLGWINEQMGAFRKQLKGEETNPDKRKKRLQDRLRSLLESQEHTL</sequence>
<comment type="caution">
    <text evidence="7">The sequence shown here is derived from an EMBL/GenBank/DDBJ whole genome shotgun (WGS) entry which is preliminary data.</text>
</comment>
<evidence type="ECO:0000313" key="8">
    <source>
        <dbReference type="Proteomes" id="UP000182379"/>
    </source>
</evidence>
<dbReference type="GO" id="GO:0019354">
    <property type="term" value="P:siroheme biosynthetic process"/>
    <property type="evidence" value="ECO:0007669"/>
    <property type="project" value="UniProtKB-UniPathway"/>
</dbReference>
<dbReference type="PANTHER" id="PTHR35330:SF1">
    <property type="entry name" value="SIROHEME BIOSYNTHESIS PROTEIN MET8"/>
    <property type="match status" value="1"/>
</dbReference>
<reference evidence="7 8" key="1">
    <citation type="submission" date="2016-10" db="EMBL/GenBank/DDBJ databases">
        <authorList>
            <person name="Varghese N."/>
            <person name="Submissions S."/>
        </authorList>
    </citation>
    <scope>NUCLEOTIDE SEQUENCE [LARGE SCALE GENOMIC DNA]</scope>
    <source>
        <strain evidence="7 8">WCC6</strain>
    </source>
</reference>
<dbReference type="PANTHER" id="PTHR35330">
    <property type="entry name" value="SIROHEME BIOSYNTHESIS PROTEIN MET8"/>
    <property type="match status" value="1"/>
</dbReference>
<dbReference type="Proteomes" id="UP000182379">
    <property type="component" value="Unassembled WGS sequence"/>
</dbReference>
<dbReference type="GO" id="GO:0004325">
    <property type="term" value="F:ferrochelatase activity"/>
    <property type="evidence" value="ECO:0007669"/>
    <property type="project" value="InterPro"/>
</dbReference>
<dbReference type="RefSeq" id="WP_074708009.1">
    <property type="nucleotide sequence ID" value="NZ_CAMEFB010000030.1"/>
</dbReference>
<evidence type="ECO:0000256" key="6">
    <source>
        <dbReference type="ARBA" id="ARBA00047561"/>
    </source>
</evidence>
<dbReference type="Pfam" id="PF13241">
    <property type="entry name" value="NAD_binding_7"/>
    <property type="match status" value="1"/>
</dbReference>
<dbReference type="UniPathway" id="UPA00262">
    <property type="reaction ID" value="UER00222"/>
</dbReference>
<organism evidence="7 8">
    <name type="scientific">Acidaminococcus fermentans</name>
    <dbReference type="NCBI Taxonomy" id="905"/>
    <lineage>
        <taxon>Bacteria</taxon>
        <taxon>Bacillati</taxon>
        <taxon>Bacillota</taxon>
        <taxon>Negativicutes</taxon>
        <taxon>Acidaminococcales</taxon>
        <taxon>Acidaminococcaceae</taxon>
        <taxon>Acidaminococcus</taxon>
    </lineage>
</organism>
<accession>A0A1H3A5Q2</accession>
<dbReference type="NCBIfam" id="TIGR01470">
    <property type="entry name" value="cysG_Nterm"/>
    <property type="match status" value="1"/>
</dbReference>
<proteinExistence type="predicted"/>
<dbReference type="SUPFAM" id="SSF51735">
    <property type="entry name" value="NAD(P)-binding Rossmann-fold domains"/>
    <property type="match status" value="1"/>
</dbReference>
<dbReference type="InterPro" id="IPR036291">
    <property type="entry name" value="NAD(P)-bd_dom_sf"/>
</dbReference>
<gene>
    <name evidence="7" type="ORF">SAMN05216495_11831</name>
</gene>
<dbReference type="Gene3D" id="3.30.160.110">
    <property type="entry name" value="Siroheme synthase, domain 2"/>
    <property type="match status" value="1"/>
</dbReference>
<dbReference type="SUPFAM" id="SSF75615">
    <property type="entry name" value="Siroheme synthase middle domains-like"/>
    <property type="match status" value="1"/>
</dbReference>
<evidence type="ECO:0000256" key="3">
    <source>
        <dbReference type="ARBA" id="ARBA00023002"/>
    </source>
</evidence>
<evidence type="ECO:0000256" key="5">
    <source>
        <dbReference type="ARBA" id="ARBA00023244"/>
    </source>
</evidence>
<comment type="catalytic activity">
    <reaction evidence="6">
        <text>precorrin-2 + NAD(+) = sirohydrochlorin + NADH + 2 H(+)</text>
        <dbReference type="Rhea" id="RHEA:15613"/>
        <dbReference type="ChEBI" id="CHEBI:15378"/>
        <dbReference type="ChEBI" id="CHEBI:57540"/>
        <dbReference type="ChEBI" id="CHEBI:57945"/>
        <dbReference type="ChEBI" id="CHEBI:58351"/>
        <dbReference type="ChEBI" id="CHEBI:58827"/>
        <dbReference type="EC" id="1.3.1.76"/>
    </reaction>
</comment>
<keyword evidence="5" id="KW-0627">Porphyrin biosynthesis</keyword>
<dbReference type="EC" id="1.3.1.76" evidence="2"/>
<dbReference type="EMBL" id="FNOP01000018">
    <property type="protein sequence ID" value="SDX24588.1"/>
    <property type="molecule type" value="Genomic_DNA"/>
</dbReference>
<dbReference type="InterPro" id="IPR006367">
    <property type="entry name" value="Sirohaem_synthase_N"/>
</dbReference>
<dbReference type="GO" id="GO:0043115">
    <property type="term" value="F:precorrin-2 dehydrogenase activity"/>
    <property type="evidence" value="ECO:0007669"/>
    <property type="project" value="UniProtKB-EC"/>
</dbReference>
<evidence type="ECO:0000256" key="2">
    <source>
        <dbReference type="ARBA" id="ARBA00012400"/>
    </source>
</evidence>
<evidence type="ECO:0000256" key="1">
    <source>
        <dbReference type="ARBA" id="ARBA00005010"/>
    </source>
</evidence>
<dbReference type="AlphaFoldDB" id="A0A1H3A5Q2"/>
<keyword evidence="3" id="KW-0560">Oxidoreductase</keyword>
<comment type="pathway">
    <text evidence="1">Porphyrin-containing compound metabolism; siroheme biosynthesis; sirohydrochlorin from precorrin-2: step 1/1.</text>
</comment>
<dbReference type="InterPro" id="IPR028161">
    <property type="entry name" value="Met8-like"/>
</dbReference>
<keyword evidence="4" id="KW-0520">NAD</keyword>